<dbReference type="GO" id="GO:0006235">
    <property type="term" value="P:dTTP biosynthetic process"/>
    <property type="evidence" value="ECO:0007669"/>
    <property type="project" value="UniProtKB-UniRule"/>
</dbReference>
<evidence type="ECO:0000256" key="10">
    <source>
        <dbReference type="ARBA" id="ARBA00048743"/>
    </source>
</evidence>
<keyword evidence="6 12" id="KW-0547">Nucleotide-binding</keyword>
<sequence>MRRAFFLTFEGIDGCGKSTQAKRLEQALTERLFPVTHTFEPGGTLLGRKLRTILVHDELNLSLFSEVLLFAADRRQDIDEIINPALERGDIVIGERFADSSVAYQGIAGKVGKERVERLMDIVTSGLVPDLTLLLDIDPRVSLDRKIDLDRIEQRGLFLDVVRHAFLDMATSQPERWVTIDAARPMDDVFSDVLKAVLKRLE</sequence>
<keyword evidence="15" id="KW-1185">Reference proteome</keyword>
<comment type="caution">
    <text evidence="14">The sequence shown here is derived from an EMBL/GenBank/DDBJ whole genome shotgun (WGS) entry which is preliminary data.</text>
</comment>
<keyword evidence="7 12" id="KW-0418">Kinase</keyword>
<dbReference type="RefSeq" id="WP_119088810.1">
    <property type="nucleotide sequence ID" value="NZ_QXIS01000014.1"/>
</dbReference>
<evidence type="ECO:0000256" key="9">
    <source>
        <dbReference type="ARBA" id="ARBA00029962"/>
    </source>
</evidence>
<dbReference type="NCBIfam" id="TIGR00041">
    <property type="entry name" value="DTMP_kinase"/>
    <property type="match status" value="1"/>
</dbReference>
<dbReference type="PANTHER" id="PTHR10344:SF4">
    <property type="entry name" value="UMP-CMP KINASE 2, MITOCHONDRIAL"/>
    <property type="match status" value="1"/>
</dbReference>
<dbReference type="GO" id="GO:0005829">
    <property type="term" value="C:cytosol"/>
    <property type="evidence" value="ECO:0007669"/>
    <property type="project" value="TreeGrafter"/>
</dbReference>
<organism evidence="14 15">
    <name type="scientific">Candidatus Cryosericum terrychapinii</name>
    <dbReference type="NCBI Taxonomy" id="2290919"/>
    <lineage>
        <taxon>Bacteria</taxon>
        <taxon>Pseudomonadati</taxon>
        <taxon>Caldisericota/Cryosericota group</taxon>
        <taxon>Candidatus Cryosericota</taxon>
        <taxon>Candidatus Cryosericia</taxon>
        <taxon>Candidatus Cryosericales</taxon>
        <taxon>Candidatus Cryosericaceae</taxon>
        <taxon>Candidatus Cryosericum</taxon>
    </lineage>
</organism>
<dbReference type="GO" id="GO:0004798">
    <property type="term" value="F:dTMP kinase activity"/>
    <property type="evidence" value="ECO:0007669"/>
    <property type="project" value="UniProtKB-UniRule"/>
</dbReference>
<dbReference type="InterPro" id="IPR027417">
    <property type="entry name" value="P-loop_NTPase"/>
</dbReference>
<evidence type="ECO:0000313" key="15">
    <source>
        <dbReference type="Proteomes" id="UP000266328"/>
    </source>
</evidence>
<dbReference type="EMBL" id="QXIS01000014">
    <property type="protein sequence ID" value="RIE06366.1"/>
    <property type="molecule type" value="Genomic_DNA"/>
</dbReference>
<evidence type="ECO:0000256" key="3">
    <source>
        <dbReference type="ARBA" id="ARBA00017144"/>
    </source>
</evidence>
<evidence type="ECO:0000256" key="8">
    <source>
        <dbReference type="ARBA" id="ARBA00022840"/>
    </source>
</evidence>
<feature type="binding site" evidence="12">
    <location>
        <begin position="11"/>
        <end position="18"/>
    </location>
    <ligand>
        <name>ATP</name>
        <dbReference type="ChEBI" id="CHEBI:30616"/>
    </ligand>
</feature>
<comment type="catalytic activity">
    <reaction evidence="10 12">
        <text>dTMP + ATP = dTDP + ADP</text>
        <dbReference type="Rhea" id="RHEA:13517"/>
        <dbReference type="ChEBI" id="CHEBI:30616"/>
        <dbReference type="ChEBI" id="CHEBI:58369"/>
        <dbReference type="ChEBI" id="CHEBI:63528"/>
        <dbReference type="ChEBI" id="CHEBI:456216"/>
        <dbReference type="EC" id="2.7.4.9"/>
    </reaction>
</comment>
<dbReference type="Pfam" id="PF02223">
    <property type="entry name" value="Thymidylate_kin"/>
    <property type="match status" value="1"/>
</dbReference>
<name>A0A398CSI0_9BACT</name>
<evidence type="ECO:0000256" key="2">
    <source>
        <dbReference type="ARBA" id="ARBA00012980"/>
    </source>
</evidence>
<dbReference type="CDD" id="cd01672">
    <property type="entry name" value="TMPK"/>
    <property type="match status" value="1"/>
</dbReference>
<evidence type="ECO:0000256" key="1">
    <source>
        <dbReference type="ARBA" id="ARBA00009776"/>
    </source>
</evidence>
<dbReference type="HAMAP" id="MF_00165">
    <property type="entry name" value="Thymidylate_kinase"/>
    <property type="match status" value="1"/>
</dbReference>
<evidence type="ECO:0000259" key="13">
    <source>
        <dbReference type="Pfam" id="PF02223"/>
    </source>
</evidence>
<dbReference type="GO" id="GO:0006227">
    <property type="term" value="P:dUDP biosynthetic process"/>
    <property type="evidence" value="ECO:0007669"/>
    <property type="project" value="TreeGrafter"/>
</dbReference>
<dbReference type="GO" id="GO:0006233">
    <property type="term" value="P:dTDP biosynthetic process"/>
    <property type="evidence" value="ECO:0007669"/>
    <property type="project" value="InterPro"/>
</dbReference>
<comment type="function">
    <text evidence="11 12">Phosphorylation of dTMP to form dTDP in both de novo and salvage pathways of dTTP synthesis.</text>
</comment>
<dbReference type="OrthoDB" id="9774907at2"/>
<evidence type="ECO:0000313" key="14">
    <source>
        <dbReference type="EMBL" id="RIE06366.1"/>
    </source>
</evidence>
<protein>
    <recommendedName>
        <fullName evidence="3 12">Thymidylate kinase</fullName>
        <ecNumber evidence="2 12">2.7.4.9</ecNumber>
    </recommendedName>
    <alternativeName>
        <fullName evidence="9 12">dTMP kinase</fullName>
    </alternativeName>
</protein>
<evidence type="ECO:0000256" key="11">
    <source>
        <dbReference type="ARBA" id="ARBA00057735"/>
    </source>
</evidence>
<dbReference type="GO" id="GO:0005524">
    <property type="term" value="F:ATP binding"/>
    <property type="evidence" value="ECO:0007669"/>
    <property type="project" value="UniProtKB-UniRule"/>
</dbReference>
<evidence type="ECO:0000256" key="12">
    <source>
        <dbReference type="HAMAP-Rule" id="MF_00165"/>
    </source>
</evidence>
<keyword evidence="5 12" id="KW-0545">Nucleotide biosynthesis</keyword>
<keyword evidence="4 12" id="KW-0808">Transferase</keyword>
<comment type="similarity">
    <text evidence="1 12">Belongs to the thymidylate kinase family.</text>
</comment>
<dbReference type="InterPro" id="IPR018094">
    <property type="entry name" value="Thymidylate_kinase"/>
</dbReference>
<dbReference type="SUPFAM" id="SSF52540">
    <property type="entry name" value="P-loop containing nucleoside triphosphate hydrolases"/>
    <property type="match status" value="1"/>
</dbReference>
<dbReference type="Gene3D" id="3.40.50.300">
    <property type="entry name" value="P-loop containing nucleotide triphosphate hydrolases"/>
    <property type="match status" value="1"/>
</dbReference>
<dbReference type="PROSITE" id="PS01331">
    <property type="entry name" value="THYMIDYLATE_KINASE"/>
    <property type="match status" value="1"/>
</dbReference>
<evidence type="ECO:0000256" key="5">
    <source>
        <dbReference type="ARBA" id="ARBA00022727"/>
    </source>
</evidence>
<dbReference type="InterPro" id="IPR018095">
    <property type="entry name" value="Thymidylate_kin_CS"/>
</dbReference>
<dbReference type="PANTHER" id="PTHR10344">
    <property type="entry name" value="THYMIDYLATE KINASE"/>
    <property type="match status" value="1"/>
</dbReference>
<keyword evidence="8 12" id="KW-0067">ATP-binding</keyword>
<evidence type="ECO:0000256" key="4">
    <source>
        <dbReference type="ARBA" id="ARBA00022679"/>
    </source>
</evidence>
<dbReference type="InterPro" id="IPR039430">
    <property type="entry name" value="Thymidylate_kin-like_dom"/>
</dbReference>
<dbReference type="Proteomes" id="UP000266328">
    <property type="component" value="Unassembled WGS sequence"/>
</dbReference>
<accession>A0A398CSI0</accession>
<gene>
    <name evidence="12 14" type="primary">tmk</name>
    <name evidence="14" type="ORF">SMC7_02525</name>
</gene>
<feature type="domain" description="Thymidylate kinase-like" evidence="13">
    <location>
        <begin position="9"/>
        <end position="192"/>
    </location>
</feature>
<evidence type="ECO:0000256" key="7">
    <source>
        <dbReference type="ARBA" id="ARBA00022777"/>
    </source>
</evidence>
<dbReference type="AlphaFoldDB" id="A0A398CSI0"/>
<dbReference type="EC" id="2.7.4.9" evidence="2 12"/>
<evidence type="ECO:0000256" key="6">
    <source>
        <dbReference type="ARBA" id="ARBA00022741"/>
    </source>
</evidence>
<reference evidence="14 15" key="1">
    <citation type="submission" date="2018-09" db="EMBL/GenBank/DDBJ databases">
        <title>Discovery and Ecogenomic Context for Candidatus Cryosericales, a Global Caldiserica Order Active in Thawing Permafrost.</title>
        <authorList>
            <person name="Martinez M.A."/>
            <person name="Woodcroft B.J."/>
            <person name="Ignacio Espinoza J.C."/>
            <person name="Zayed A."/>
            <person name="Singleton C.M."/>
            <person name="Boyd J."/>
            <person name="Li Y.-F."/>
            <person name="Purvine S."/>
            <person name="Maughan H."/>
            <person name="Hodgkins S.B."/>
            <person name="Anderson D."/>
            <person name="Sederholm M."/>
            <person name="Temperton B."/>
            <person name="Saleska S.R."/>
            <person name="Tyson G.W."/>
            <person name="Rich V.I."/>
        </authorList>
    </citation>
    <scope>NUCLEOTIDE SEQUENCE [LARGE SCALE GENOMIC DNA]</scope>
    <source>
        <strain evidence="14 15">SMC7</strain>
    </source>
</reference>
<proteinExistence type="inferred from homology"/>
<dbReference type="FunFam" id="3.40.50.300:FF:000225">
    <property type="entry name" value="Thymidylate kinase"/>
    <property type="match status" value="1"/>
</dbReference>